<keyword evidence="2" id="KW-0472">Membrane</keyword>
<sequence>MSHLLPDHARRKTSEDGHDEPLLESGRASLEDDDIELSELGGERTPISHYTERDQPPKKEVSWAVIAVTLAVCVVGFTINTEATAYFEDELGWRKPFATLYITHSSLILPWLCHIAYLRWKDRHVPYMSWVREYNNQLRGSIATIDAFAKHGPTMIWKRQGQVGGPLDFLASTMGVVTIVLTVSGVSWFTSLSLTTPADLTAIYNCSTFFAAAFSVPILKERLGWMAILAVALSIAGTFTIAYGDTTAEHDESAIGASRLVGNIIACVGAVAFGLYEVLFKKWACSSRPESQESSLPLTLAASALTGFYTLGVLWVGIIVLHFVGWEVFTLPSWYALGWIVIAVLAGSISITLLVVLVIWTDPVFGSMANVLSVFFVALADWLVWGLSPSLATYIGGALIFVAFTLLSWETLGDKEKK</sequence>
<evidence type="ECO:0000259" key="3">
    <source>
        <dbReference type="Pfam" id="PF00892"/>
    </source>
</evidence>
<evidence type="ECO:0000313" key="4">
    <source>
        <dbReference type="EMBL" id="KAF2161604.1"/>
    </source>
</evidence>
<dbReference type="InterPro" id="IPR000620">
    <property type="entry name" value="EamA_dom"/>
</dbReference>
<feature type="transmembrane region" description="Helical" evidence="2">
    <location>
        <begin position="226"/>
        <end position="244"/>
    </location>
</feature>
<dbReference type="GeneID" id="54562097"/>
<reference evidence="4" key="1">
    <citation type="journal article" date="2020" name="Stud. Mycol.">
        <title>101 Dothideomycetes genomes: a test case for predicting lifestyles and emergence of pathogens.</title>
        <authorList>
            <person name="Haridas S."/>
            <person name="Albert R."/>
            <person name="Binder M."/>
            <person name="Bloem J."/>
            <person name="Labutti K."/>
            <person name="Salamov A."/>
            <person name="Andreopoulos B."/>
            <person name="Baker S."/>
            <person name="Barry K."/>
            <person name="Bills G."/>
            <person name="Bluhm B."/>
            <person name="Cannon C."/>
            <person name="Castanera R."/>
            <person name="Culley D."/>
            <person name="Daum C."/>
            <person name="Ezra D."/>
            <person name="Gonzalez J."/>
            <person name="Henrissat B."/>
            <person name="Kuo A."/>
            <person name="Liang C."/>
            <person name="Lipzen A."/>
            <person name="Lutzoni F."/>
            <person name="Magnuson J."/>
            <person name="Mondo S."/>
            <person name="Nolan M."/>
            <person name="Ohm R."/>
            <person name="Pangilinan J."/>
            <person name="Park H.-J."/>
            <person name="Ramirez L."/>
            <person name="Alfaro M."/>
            <person name="Sun H."/>
            <person name="Tritt A."/>
            <person name="Yoshinaga Y."/>
            <person name="Zwiers L.-H."/>
            <person name="Turgeon B."/>
            <person name="Goodwin S."/>
            <person name="Spatafora J."/>
            <person name="Crous P."/>
            <person name="Grigoriev I."/>
        </authorList>
    </citation>
    <scope>NUCLEOTIDE SEQUENCE</scope>
    <source>
        <strain evidence="4">ATCC 36951</strain>
    </source>
</reference>
<evidence type="ECO:0000313" key="5">
    <source>
        <dbReference type="Proteomes" id="UP000799537"/>
    </source>
</evidence>
<dbReference type="EMBL" id="ML993618">
    <property type="protein sequence ID" value="KAF2161604.1"/>
    <property type="molecule type" value="Genomic_DNA"/>
</dbReference>
<keyword evidence="2" id="KW-1133">Transmembrane helix</keyword>
<feature type="transmembrane region" description="Helical" evidence="2">
    <location>
        <begin position="61"/>
        <end position="79"/>
    </location>
</feature>
<name>A0A6A6C3C6_ZASCE</name>
<dbReference type="AlphaFoldDB" id="A0A6A6C3C6"/>
<organism evidence="4 5">
    <name type="scientific">Zasmidium cellare ATCC 36951</name>
    <dbReference type="NCBI Taxonomy" id="1080233"/>
    <lineage>
        <taxon>Eukaryota</taxon>
        <taxon>Fungi</taxon>
        <taxon>Dikarya</taxon>
        <taxon>Ascomycota</taxon>
        <taxon>Pezizomycotina</taxon>
        <taxon>Dothideomycetes</taxon>
        <taxon>Dothideomycetidae</taxon>
        <taxon>Mycosphaerellales</taxon>
        <taxon>Mycosphaerellaceae</taxon>
        <taxon>Zasmidium</taxon>
    </lineage>
</organism>
<gene>
    <name evidence="4" type="ORF">M409DRAFT_27998</name>
</gene>
<feature type="transmembrane region" description="Helical" evidence="2">
    <location>
        <begin position="336"/>
        <end position="360"/>
    </location>
</feature>
<dbReference type="Proteomes" id="UP000799537">
    <property type="component" value="Unassembled WGS sequence"/>
</dbReference>
<feature type="transmembrane region" description="Helical" evidence="2">
    <location>
        <begin position="99"/>
        <end position="118"/>
    </location>
</feature>
<feature type="transmembrane region" description="Helical" evidence="2">
    <location>
        <begin position="367"/>
        <end position="385"/>
    </location>
</feature>
<dbReference type="Pfam" id="PF00892">
    <property type="entry name" value="EamA"/>
    <property type="match status" value="1"/>
</dbReference>
<protein>
    <recommendedName>
        <fullName evidence="3">EamA domain-containing protein</fullName>
    </recommendedName>
</protein>
<keyword evidence="2" id="KW-0812">Transmembrane</keyword>
<dbReference type="PANTHER" id="PTHR19346:SF4">
    <property type="entry name" value="SUGAR PHOSPHATE TRANSPORTER DOMAIN-CONTAINING PROTEIN"/>
    <property type="match status" value="1"/>
</dbReference>
<keyword evidence="5" id="KW-1185">Reference proteome</keyword>
<feature type="transmembrane region" description="Helical" evidence="2">
    <location>
        <begin position="256"/>
        <end position="279"/>
    </location>
</feature>
<accession>A0A6A6C3C6</accession>
<proteinExistence type="predicted"/>
<dbReference type="InterPro" id="IPR037185">
    <property type="entry name" value="EmrE-like"/>
</dbReference>
<feature type="transmembrane region" description="Helical" evidence="2">
    <location>
        <begin position="167"/>
        <end position="190"/>
    </location>
</feature>
<feature type="transmembrane region" description="Helical" evidence="2">
    <location>
        <begin position="202"/>
        <end position="219"/>
    </location>
</feature>
<feature type="transmembrane region" description="Helical" evidence="2">
    <location>
        <begin position="300"/>
        <end position="324"/>
    </location>
</feature>
<evidence type="ECO:0000256" key="2">
    <source>
        <dbReference type="SAM" id="Phobius"/>
    </source>
</evidence>
<feature type="region of interest" description="Disordered" evidence="1">
    <location>
        <begin position="1"/>
        <end position="34"/>
    </location>
</feature>
<dbReference type="GO" id="GO:0016020">
    <property type="term" value="C:membrane"/>
    <property type="evidence" value="ECO:0007669"/>
    <property type="project" value="InterPro"/>
</dbReference>
<dbReference type="RefSeq" id="XP_033662493.1">
    <property type="nucleotide sequence ID" value="XM_033808825.1"/>
</dbReference>
<dbReference type="PANTHER" id="PTHR19346">
    <property type="entry name" value="SUGAR PHOSPHATE TRANSPORTER DOMAIN-CONTAINING PROTEIN"/>
    <property type="match status" value="1"/>
</dbReference>
<dbReference type="SUPFAM" id="SSF103481">
    <property type="entry name" value="Multidrug resistance efflux transporter EmrE"/>
    <property type="match status" value="2"/>
</dbReference>
<dbReference type="InterPro" id="IPR026505">
    <property type="entry name" value="Solute_c_fam_35_mem_F3/F4"/>
</dbReference>
<dbReference type="OrthoDB" id="10062838at2759"/>
<feature type="transmembrane region" description="Helical" evidence="2">
    <location>
        <begin position="391"/>
        <end position="409"/>
    </location>
</feature>
<feature type="domain" description="EamA" evidence="3">
    <location>
        <begin position="173"/>
        <end position="242"/>
    </location>
</feature>
<feature type="compositionally biased region" description="Basic and acidic residues" evidence="1">
    <location>
        <begin position="1"/>
        <end position="21"/>
    </location>
</feature>
<evidence type="ECO:0000256" key="1">
    <source>
        <dbReference type="SAM" id="MobiDB-lite"/>
    </source>
</evidence>